<dbReference type="EMBL" id="CP015098">
    <property type="protein sequence ID" value="AMW09868.1"/>
    <property type="molecule type" value="Genomic_DNA"/>
</dbReference>
<protein>
    <submittedName>
        <fullName evidence="2">Uncharacterized protein</fullName>
    </submittedName>
</protein>
<gene>
    <name evidence="2" type="ORF">A4E84_10325</name>
</gene>
<dbReference type="Proteomes" id="UP000076096">
    <property type="component" value="Chromosome"/>
</dbReference>
<evidence type="ECO:0000313" key="2">
    <source>
        <dbReference type="EMBL" id="AMW09868.1"/>
    </source>
</evidence>
<proteinExistence type="predicted"/>
<dbReference type="AlphaFoldDB" id="A0A143BX97"/>
<accession>A0A143BX97</accession>
<evidence type="ECO:0000313" key="3">
    <source>
        <dbReference type="Proteomes" id="UP000076096"/>
    </source>
</evidence>
<sequence>MWPARPGHGLALVTHPAPDLTETVTRVAPEKAPPSTVLAKMRGMGIRTLLSRTAPGVARPPAPAFEAAASTVRVPVTFTSALRHATADLRQRLAPGRRRPTGAADTGVLTAATVRPGAHDLPAAPVLVGADALAVLTALADTDALTDLTSTDALSALTGLTDTEALAALTGLSDTEALAALSGADALAALTGLSGADALAALTGLSGADALAALAGVIGADNTLTVAGLSAVTGHGPAEARPLCTPGPPGKPSRPWARLARDYLALVLTLLPRPRPAHTTITVYITTDSALSEQSGGSAPSRRQGQDRWGPEPDAAP</sequence>
<feature type="compositionally biased region" description="Polar residues" evidence="1">
    <location>
        <begin position="289"/>
        <end position="303"/>
    </location>
</feature>
<evidence type="ECO:0000256" key="1">
    <source>
        <dbReference type="SAM" id="MobiDB-lite"/>
    </source>
</evidence>
<reference evidence="3" key="1">
    <citation type="submission" date="2016-04" db="EMBL/GenBank/DDBJ databases">
        <authorList>
            <person name="Zhang B."/>
        </authorList>
    </citation>
    <scope>NUCLEOTIDE SEQUENCE [LARGE SCALE GENOMIC DNA]</scope>
    <source>
        <strain evidence="3">S10</strain>
    </source>
</reference>
<name>A0A143BX97_9ACTN</name>
<feature type="region of interest" description="Disordered" evidence="1">
    <location>
        <begin position="289"/>
        <end position="317"/>
    </location>
</feature>
<dbReference type="KEGG" id="stsi:A4E84_10325"/>
<organism evidence="2 3">
    <name type="scientific">Streptomyces qaidamensis</name>
    <dbReference type="NCBI Taxonomy" id="1783515"/>
    <lineage>
        <taxon>Bacteria</taxon>
        <taxon>Bacillati</taxon>
        <taxon>Actinomycetota</taxon>
        <taxon>Actinomycetes</taxon>
        <taxon>Kitasatosporales</taxon>
        <taxon>Streptomycetaceae</taxon>
        <taxon>Streptomyces</taxon>
        <taxon>Streptomyces aurantiacus group</taxon>
    </lineage>
</organism>
<keyword evidence="3" id="KW-1185">Reference proteome</keyword>